<sequence length="442" mass="46255">MSALPDEALSFEAVPHDPTHPCDCRPAGRDLRQAFAPSRRTLLRGAALTGATTLFGTAAVTTGPTIAAEAAPRRTPTSAVVVISLRGAADGLSLVVPHGDPAYYQARPGIGIQREALVAADGFFGMHPAMAPLVPMWEAGKLAAIHATGLPAPNRSHFAAMEELEDADPGSTQRVGWLNRLVGGDDVSSTLQGLVVGPSLPASMLGPEPVMSFVSLETARVAGGDRASDPRGMRMKALRTQWTTSRTTLAGGFREALDAVVDLDPARAARSRRRLYPEGDLGDALSAVARTLRADVGVSAVTVDCGDWDMHVGLGNNGGGWMQRNAADLASAIAAFFTDLGPTADRVTLVTISEFGRRVQENANGGLDHGWGNVMLAAGAGVKGGRYYGTWPGLTDSLDADVSVTTDYRSVLAEIVAARTTASTATVFPGFRRERVGFMLGQ</sequence>
<comment type="caution">
    <text evidence="1">The sequence shown here is derived from an EMBL/GenBank/DDBJ whole genome shotgun (WGS) entry which is preliminary data.</text>
</comment>
<gene>
    <name evidence="1" type="ORF">GCM10023349_24840</name>
</gene>
<evidence type="ECO:0000313" key="2">
    <source>
        <dbReference type="Proteomes" id="UP001499974"/>
    </source>
</evidence>
<organism evidence="1 2">
    <name type="scientific">Nocardioides conyzicola</name>
    <dbReference type="NCBI Taxonomy" id="1651781"/>
    <lineage>
        <taxon>Bacteria</taxon>
        <taxon>Bacillati</taxon>
        <taxon>Actinomycetota</taxon>
        <taxon>Actinomycetes</taxon>
        <taxon>Propionibacteriales</taxon>
        <taxon>Nocardioidaceae</taxon>
        <taxon>Nocardioides</taxon>
    </lineage>
</organism>
<dbReference type="PANTHER" id="PTHR43737">
    <property type="entry name" value="BLL7424 PROTEIN"/>
    <property type="match status" value="1"/>
</dbReference>
<dbReference type="Proteomes" id="UP001499974">
    <property type="component" value="Unassembled WGS sequence"/>
</dbReference>
<dbReference type="Pfam" id="PF07394">
    <property type="entry name" value="DUF1501"/>
    <property type="match status" value="1"/>
</dbReference>
<proteinExistence type="predicted"/>
<keyword evidence="2" id="KW-1185">Reference proteome</keyword>
<name>A0ABP8XFV5_9ACTN</name>
<dbReference type="EMBL" id="BAABKM010000002">
    <property type="protein sequence ID" value="GAA4705945.1"/>
    <property type="molecule type" value="Genomic_DNA"/>
</dbReference>
<protein>
    <submittedName>
        <fullName evidence="1">DUF1501 domain-containing protein</fullName>
    </submittedName>
</protein>
<dbReference type="PROSITE" id="PS51318">
    <property type="entry name" value="TAT"/>
    <property type="match status" value="1"/>
</dbReference>
<accession>A0ABP8XFV5</accession>
<dbReference type="RefSeq" id="WP_345521605.1">
    <property type="nucleotide sequence ID" value="NZ_BAABKM010000002.1"/>
</dbReference>
<dbReference type="InterPro" id="IPR006311">
    <property type="entry name" value="TAT_signal"/>
</dbReference>
<evidence type="ECO:0000313" key="1">
    <source>
        <dbReference type="EMBL" id="GAA4705945.1"/>
    </source>
</evidence>
<dbReference type="PANTHER" id="PTHR43737:SF1">
    <property type="entry name" value="DUF1501 DOMAIN-CONTAINING PROTEIN"/>
    <property type="match status" value="1"/>
</dbReference>
<reference evidence="2" key="1">
    <citation type="journal article" date="2019" name="Int. J. Syst. Evol. Microbiol.">
        <title>The Global Catalogue of Microorganisms (GCM) 10K type strain sequencing project: providing services to taxonomists for standard genome sequencing and annotation.</title>
        <authorList>
            <consortium name="The Broad Institute Genomics Platform"/>
            <consortium name="The Broad Institute Genome Sequencing Center for Infectious Disease"/>
            <person name="Wu L."/>
            <person name="Ma J."/>
        </authorList>
    </citation>
    <scope>NUCLEOTIDE SEQUENCE [LARGE SCALE GENOMIC DNA]</scope>
    <source>
        <strain evidence="2">JCM 18531</strain>
    </source>
</reference>
<dbReference type="InterPro" id="IPR010869">
    <property type="entry name" value="DUF1501"/>
</dbReference>